<protein>
    <submittedName>
        <fullName evidence="1">Uncharacterized protein</fullName>
    </submittedName>
</protein>
<name>A0A438IRH1_VITVI</name>
<gene>
    <name evidence="1" type="ORF">CK203_030686</name>
</gene>
<dbReference type="EMBL" id="QGNW01000088">
    <property type="protein sequence ID" value="RVW99271.1"/>
    <property type="molecule type" value="Genomic_DNA"/>
</dbReference>
<proteinExistence type="predicted"/>
<dbReference type="AlphaFoldDB" id="A0A438IRH1"/>
<reference evidence="1 2" key="1">
    <citation type="journal article" date="2018" name="PLoS Genet.">
        <title>Population sequencing reveals clonal diversity and ancestral inbreeding in the grapevine cultivar Chardonnay.</title>
        <authorList>
            <person name="Roach M.J."/>
            <person name="Johnson D.L."/>
            <person name="Bohlmann J."/>
            <person name="van Vuuren H.J."/>
            <person name="Jones S.J."/>
            <person name="Pretorius I.S."/>
            <person name="Schmidt S.A."/>
            <person name="Borneman A.R."/>
        </authorList>
    </citation>
    <scope>NUCLEOTIDE SEQUENCE [LARGE SCALE GENOMIC DNA]</scope>
    <source>
        <strain evidence="2">cv. Chardonnay</strain>
        <tissue evidence="1">Leaf</tissue>
    </source>
</reference>
<evidence type="ECO:0000313" key="1">
    <source>
        <dbReference type="EMBL" id="RVW99271.1"/>
    </source>
</evidence>
<accession>A0A438IRH1</accession>
<dbReference type="Proteomes" id="UP000288805">
    <property type="component" value="Unassembled WGS sequence"/>
</dbReference>
<evidence type="ECO:0000313" key="2">
    <source>
        <dbReference type="Proteomes" id="UP000288805"/>
    </source>
</evidence>
<sequence length="50" mass="5789">MHRNDEEQLVLHGESKDVIEVELEASHPESPIRNGRPSSMVIKASIYRFR</sequence>
<organism evidence="1 2">
    <name type="scientific">Vitis vinifera</name>
    <name type="common">Grape</name>
    <dbReference type="NCBI Taxonomy" id="29760"/>
    <lineage>
        <taxon>Eukaryota</taxon>
        <taxon>Viridiplantae</taxon>
        <taxon>Streptophyta</taxon>
        <taxon>Embryophyta</taxon>
        <taxon>Tracheophyta</taxon>
        <taxon>Spermatophyta</taxon>
        <taxon>Magnoliopsida</taxon>
        <taxon>eudicotyledons</taxon>
        <taxon>Gunneridae</taxon>
        <taxon>Pentapetalae</taxon>
        <taxon>rosids</taxon>
        <taxon>Vitales</taxon>
        <taxon>Vitaceae</taxon>
        <taxon>Viteae</taxon>
        <taxon>Vitis</taxon>
    </lineage>
</organism>
<comment type="caution">
    <text evidence="1">The sequence shown here is derived from an EMBL/GenBank/DDBJ whole genome shotgun (WGS) entry which is preliminary data.</text>
</comment>